<dbReference type="InterPro" id="IPR012310">
    <property type="entry name" value="DNA_ligase_ATP-dep_cent"/>
</dbReference>
<dbReference type="InterPro" id="IPR050191">
    <property type="entry name" value="ATP-dep_DNA_ligase"/>
</dbReference>
<reference evidence="8" key="1">
    <citation type="journal article" date="2017" name="Genome Announc.">
        <title>Draft Genome Sequence of Terrimicrobium sacchariphilum NM-5T, a Facultative Anaerobic Soil Bacterium of the Class Spartobacteria.</title>
        <authorList>
            <person name="Qiu Y.L."/>
            <person name="Tourlousse D.M."/>
            <person name="Matsuura N."/>
            <person name="Ohashi A."/>
            <person name="Sekiguchi Y."/>
        </authorList>
    </citation>
    <scope>NUCLEOTIDE SEQUENCE [LARGE SCALE GENOMIC DNA]</scope>
    <source>
        <strain evidence="8">NM-5</strain>
    </source>
</reference>
<dbReference type="NCBIfam" id="TIGR02779">
    <property type="entry name" value="NHEJ_ligase_lig"/>
    <property type="match status" value="1"/>
</dbReference>
<keyword evidence="3" id="KW-0436">Ligase</keyword>
<dbReference type="EMBL" id="BDCO01000002">
    <property type="protein sequence ID" value="GAT33353.1"/>
    <property type="molecule type" value="Genomic_DNA"/>
</dbReference>
<dbReference type="PANTHER" id="PTHR45674">
    <property type="entry name" value="DNA LIGASE 1/3 FAMILY MEMBER"/>
    <property type="match status" value="1"/>
</dbReference>
<dbReference type="AlphaFoldDB" id="A0A146G7N3"/>
<dbReference type="InterPro" id="IPR012309">
    <property type="entry name" value="DNA_ligase_ATP-dep_C"/>
</dbReference>
<comment type="caution">
    <text evidence="7">The sequence shown here is derived from an EMBL/GenBank/DDBJ whole genome shotgun (WGS) entry which is preliminary data.</text>
</comment>
<dbReference type="Gene3D" id="2.40.50.140">
    <property type="entry name" value="Nucleic acid-binding proteins"/>
    <property type="match status" value="1"/>
</dbReference>
<dbReference type="GO" id="GO:0006310">
    <property type="term" value="P:DNA recombination"/>
    <property type="evidence" value="ECO:0007669"/>
    <property type="project" value="InterPro"/>
</dbReference>
<evidence type="ECO:0000256" key="3">
    <source>
        <dbReference type="ARBA" id="ARBA00022598"/>
    </source>
</evidence>
<dbReference type="Gene3D" id="3.30.470.30">
    <property type="entry name" value="DNA ligase/mRNA capping enzyme"/>
    <property type="match status" value="1"/>
</dbReference>
<dbReference type="Pfam" id="PF04679">
    <property type="entry name" value="DNA_ligase_A_C"/>
    <property type="match status" value="1"/>
</dbReference>
<dbReference type="Proteomes" id="UP000076023">
    <property type="component" value="Unassembled WGS sequence"/>
</dbReference>
<feature type="domain" description="ATP-dependent DNA ligase family profile" evidence="6">
    <location>
        <begin position="296"/>
        <end position="442"/>
    </location>
</feature>
<dbReference type="CDD" id="cd07906">
    <property type="entry name" value="Adenylation_DNA_ligase_LigD_LigC"/>
    <property type="match status" value="1"/>
</dbReference>
<dbReference type="EC" id="6.5.1.1" evidence="2"/>
<feature type="region of interest" description="Disordered" evidence="5">
    <location>
        <begin position="177"/>
        <end position="199"/>
    </location>
</feature>
<dbReference type="CDD" id="cd07971">
    <property type="entry name" value="OBF_DNA_ligase_LigD"/>
    <property type="match status" value="1"/>
</dbReference>
<dbReference type="InterPro" id="IPR012340">
    <property type="entry name" value="NA-bd_OB-fold"/>
</dbReference>
<dbReference type="GO" id="GO:0005524">
    <property type="term" value="F:ATP binding"/>
    <property type="evidence" value="ECO:0007669"/>
    <property type="project" value="InterPro"/>
</dbReference>
<dbReference type="NCBIfam" id="TIGR02777">
    <property type="entry name" value="LigD_PE_dom"/>
    <property type="match status" value="1"/>
</dbReference>
<feature type="compositionally biased region" description="Basic residues" evidence="5">
    <location>
        <begin position="1"/>
        <end position="12"/>
    </location>
</feature>
<dbReference type="GO" id="GO:0006281">
    <property type="term" value="P:DNA repair"/>
    <property type="evidence" value="ECO:0007669"/>
    <property type="project" value="InterPro"/>
</dbReference>
<keyword evidence="8" id="KW-1185">Reference proteome</keyword>
<dbReference type="Gene3D" id="3.30.1490.70">
    <property type="match status" value="1"/>
</dbReference>
<evidence type="ECO:0000256" key="5">
    <source>
        <dbReference type="SAM" id="MobiDB-lite"/>
    </source>
</evidence>
<evidence type="ECO:0000259" key="6">
    <source>
        <dbReference type="PROSITE" id="PS50160"/>
    </source>
</evidence>
<comment type="similarity">
    <text evidence="1">Belongs to the ATP-dependent DNA ligase family.</text>
</comment>
<evidence type="ECO:0000256" key="2">
    <source>
        <dbReference type="ARBA" id="ARBA00012727"/>
    </source>
</evidence>
<proteinExistence type="inferred from homology"/>
<dbReference type="GO" id="GO:0003910">
    <property type="term" value="F:DNA ligase (ATP) activity"/>
    <property type="evidence" value="ECO:0007669"/>
    <property type="project" value="UniProtKB-EC"/>
</dbReference>
<feature type="region of interest" description="Disordered" evidence="5">
    <location>
        <begin position="1"/>
        <end position="25"/>
    </location>
</feature>
<dbReference type="PANTHER" id="PTHR45674:SF4">
    <property type="entry name" value="DNA LIGASE 1"/>
    <property type="match status" value="1"/>
</dbReference>
<dbReference type="InterPro" id="IPR014146">
    <property type="entry name" value="LigD_ligase_dom"/>
</dbReference>
<name>A0A146G7N3_TERSA</name>
<dbReference type="STRING" id="690879.TSACC_21768"/>
<protein>
    <recommendedName>
        <fullName evidence="2">DNA ligase (ATP)</fullName>
        <ecNumber evidence="2">6.5.1.1</ecNumber>
    </recommendedName>
</protein>
<dbReference type="Pfam" id="PF13298">
    <property type="entry name" value="LigD_N"/>
    <property type="match status" value="1"/>
</dbReference>
<gene>
    <name evidence="7" type="ORF">TSACC_21768</name>
</gene>
<dbReference type="InterPro" id="IPR014144">
    <property type="entry name" value="LigD_PE_domain"/>
</dbReference>
<dbReference type="InParanoid" id="A0A146G7N3"/>
<dbReference type="SUPFAM" id="SSF50249">
    <property type="entry name" value="Nucleic acid-binding proteins"/>
    <property type="match status" value="1"/>
</dbReference>
<evidence type="ECO:0000256" key="4">
    <source>
        <dbReference type="ARBA" id="ARBA00034003"/>
    </source>
</evidence>
<comment type="catalytic activity">
    <reaction evidence="4">
        <text>ATP + (deoxyribonucleotide)n-3'-hydroxyl + 5'-phospho-(deoxyribonucleotide)m = (deoxyribonucleotide)n+m + AMP + diphosphate.</text>
        <dbReference type="EC" id="6.5.1.1"/>
    </reaction>
</comment>
<evidence type="ECO:0000313" key="8">
    <source>
        <dbReference type="Proteomes" id="UP000076023"/>
    </source>
</evidence>
<sequence>MSLKTYHSKRNNRITPEPWRDGGNASGRTFVVQKHAASRLHYDFRLELGGVLKSWALPKGLPFKHGEKHLAVHVEDHPRSYGDFEGSIPKGQYGGGTVMLWDRGTYKPLSRSPLKDLEAGKLHVELRGEKLSGEWALVRMRGKGDDWLIIRSDEDLRPVSARANDCSVKTGFTMRQLERGAPTKKRTATGRGRASSGSKGEYPPFIEVMKALTVEHPPAGDWFYEIKFDGWRALALCGLEKVKIMSRNHKDMTDLFPDVADALESQGLGDSILDGEIVALDSQGRSSFQLLQAYRLATESPALFYYVFDLPRYKGRDLRDRPVEVRKEMLREIIPGAGEVVRFSDSLGSNYRKLRNHAKALNLEGLIGKRGGSLYESGRRSGAWIKIKIIHEQELVIAGYTDPQGSRSGFGAILLGYYKQGRLISAGKVGTGFSDALLDSLSARFRRMSRGTMPYADAKNLTPAELRSAHWVKPEMVAQVRFKEWTSDGRLRQPVFLGLREDKSPRDVVREDLG</sequence>
<evidence type="ECO:0000256" key="1">
    <source>
        <dbReference type="ARBA" id="ARBA00007572"/>
    </source>
</evidence>
<evidence type="ECO:0000313" key="7">
    <source>
        <dbReference type="EMBL" id="GAT33353.1"/>
    </source>
</evidence>
<accession>A0A146G7N3</accession>
<organism evidence="7 8">
    <name type="scientific">Terrimicrobium sacchariphilum</name>
    <dbReference type="NCBI Taxonomy" id="690879"/>
    <lineage>
        <taxon>Bacteria</taxon>
        <taxon>Pseudomonadati</taxon>
        <taxon>Verrucomicrobiota</taxon>
        <taxon>Terrimicrobiia</taxon>
        <taxon>Terrimicrobiales</taxon>
        <taxon>Terrimicrobiaceae</taxon>
        <taxon>Terrimicrobium</taxon>
    </lineage>
</organism>
<dbReference type="Pfam" id="PF01068">
    <property type="entry name" value="DNA_ligase_A_M"/>
    <property type="match status" value="1"/>
</dbReference>
<dbReference type="OrthoDB" id="9802472at2"/>
<dbReference type="SUPFAM" id="SSF56091">
    <property type="entry name" value="DNA ligase/mRNA capping enzyme, catalytic domain"/>
    <property type="match status" value="1"/>
</dbReference>
<dbReference type="PROSITE" id="PS50160">
    <property type="entry name" value="DNA_LIGASE_A3"/>
    <property type="match status" value="1"/>
</dbReference>